<dbReference type="InterPro" id="IPR008002">
    <property type="entry name" value="Herpes_Orf30"/>
</dbReference>
<evidence type="ECO:0000313" key="2">
    <source>
        <dbReference type="Proteomes" id="UP000168428"/>
    </source>
</evidence>
<keyword evidence="2" id="KW-1185">Reference proteome</keyword>
<protein>
    <submittedName>
        <fullName evidence="1">Orf30</fullName>
    </submittedName>
</protein>
<reference evidence="1 2" key="1">
    <citation type="journal article" date="2014" name="Vet. Microbiol.">
        <title>Malignant catarrhal fever in American bison (Bison bison) experimentally infected with alcelaphine herpesvirus 2.</title>
        <authorList>
            <person name="Taus N.S."/>
            <person name="O'Toole D."/>
            <person name="Herndon D.R."/>
            <person name="Cunha C.W."/>
            <person name="Warg J.V."/>
            <person name="Seal B.S."/>
            <person name="Brooking A."/>
            <person name="Li H."/>
        </authorList>
    </citation>
    <scope>NUCLEOTIDE SEQUENCE [LARGE SCALE GENOMIC DNA]</scope>
    <source>
        <strain evidence="1">Topi-AlHV-2</strain>
    </source>
</reference>
<gene>
    <name evidence="1" type="ORF">ALHV2gp26</name>
</gene>
<sequence>MKKETLELSDFDNCLKLFSQPFPQILERCASNLHTLRHTQGPMQHLELLTVLFDLAGAECVKEVTKIECVHKDLNSALTNVILPK</sequence>
<dbReference type="OrthoDB" id="26245at10239"/>
<dbReference type="EMBL" id="KF274499">
    <property type="protein sequence ID" value="AIA62066.1"/>
    <property type="molecule type" value="Genomic_DNA"/>
</dbReference>
<dbReference type="GeneID" id="19735504"/>
<name>A0A068AAK4_9GAMA</name>
<dbReference type="Proteomes" id="UP000168428">
    <property type="component" value="Segment"/>
</dbReference>
<accession>A0A068AAK4</accession>
<dbReference type="RefSeq" id="YP_009044412.1">
    <property type="nucleotide sequence ID" value="NC_024382.1"/>
</dbReference>
<evidence type="ECO:0000313" key="1">
    <source>
        <dbReference type="EMBL" id="AIA62066.1"/>
    </source>
</evidence>
<proteinExistence type="predicted"/>
<organism evidence="1 2">
    <name type="scientific">Alcelaphine gammaherpesvirus 2</name>
    <dbReference type="NCBI Taxonomy" id="138184"/>
    <lineage>
        <taxon>Viruses</taxon>
        <taxon>Duplodnaviria</taxon>
        <taxon>Heunggongvirae</taxon>
        <taxon>Peploviricota</taxon>
        <taxon>Herviviricetes</taxon>
        <taxon>Herpesvirales</taxon>
        <taxon>Orthoherpesviridae</taxon>
        <taxon>Gammaherpesvirinae</taxon>
        <taxon>Macavirus</taxon>
        <taxon>Macavirus alcelaphinegamma2</taxon>
    </lineage>
</organism>
<dbReference type="KEGG" id="vg:19735504"/>
<dbReference type="Pfam" id="PF05338">
    <property type="entry name" value="DUF717"/>
    <property type="match status" value="1"/>
</dbReference>